<keyword evidence="2" id="KW-1185">Reference proteome</keyword>
<dbReference type="Proteomes" id="UP000231901">
    <property type="component" value="Chromosome"/>
</dbReference>
<dbReference type="KEGG" id="dfn:CVE23_04160"/>
<dbReference type="Pfam" id="PF06183">
    <property type="entry name" value="DinI"/>
    <property type="match status" value="1"/>
</dbReference>
<evidence type="ECO:0000313" key="2">
    <source>
        <dbReference type="Proteomes" id="UP000231901"/>
    </source>
</evidence>
<dbReference type="SUPFAM" id="SSF54857">
    <property type="entry name" value="DNA damage-inducible protein DinI"/>
    <property type="match status" value="1"/>
</dbReference>
<proteinExistence type="predicted"/>
<dbReference type="InterPro" id="IPR036687">
    <property type="entry name" value="DinI-like_sf"/>
</dbReference>
<dbReference type="InterPro" id="IPR010391">
    <property type="entry name" value="DNA_damage-inducible_DinI-like"/>
</dbReference>
<sequence length="79" mass="9116">MYVELVYDKRNVSGLPNAAEQIKNELAKRIHRVFPDAEIKIKPMQANAINSNASKQDKSTINRIIEEMFNEADEWLTPE</sequence>
<name>A0A2K8QIH7_9GAMM</name>
<dbReference type="KEGG" id="ced:LH89_08570"/>
<dbReference type="OrthoDB" id="6475306at2"/>
<gene>
    <name evidence="1" type="ORF">CVE23_04160</name>
</gene>
<accession>A0A2K8QIH7</accession>
<evidence type="ECO:0000313" key="1">
    <source>
        <dbReference type="EMBL" id="ATZ93242.1"/>
    </source>
</evidence>
<dbReference type="EMBL" id="CP025003">
    <property type="protein sequence ID" value="ATZ93242.1"/>
    <property type="molecule type" value="Genomic_DNA"/>
</dbReference>
<organism evidence="1 2">
    <name type="scientific">Dickeya fangzhongdai</name>
    <dbReference type="NCBI Taxonomy" id="1778540"/>
    <lineage>
        <taxon>Bacteria</taxon>
        <taxon>Pseudomonadati</taxon>
        <taxon>Pseudomonadota</taxon>
        <taxon>Gammaproteobacteria</taxon>
        <taxon>Enterobacterales</taxon>
        <taxon>Pectobacteriaceae</taxon>
        <taxon>Dickeya</taxon>
    </lineage>
</organism>
<dbReference type="PANTHER" id="PTHR36572">
    <property type="entry name" value="DNA DAMAGE-INDUCIBLE PROTEIN I-RELATED"/>
    <property type="match status" value="1"/>
</dbReference>
<reference evidence="2" key="1">
    <citation type="journal article" date="2018" name="Genome Announc.">
        <title>Complete genome sequence of a Dickeya fangzhongdai type strain causing bleeding canker of pear tree trunks.</title>
        <authorList>
            <person name="Zhao Y."/>
            <person name="Tian Y."/>
            <person name="Li X."/>
            <person name="Hu B."/>
        </authorList>
    </citation>
    <scope>NUCLEOTIDE SEQUENCE [LARGE SCALE GENOMIC DNA]</scope>
    <source>
        <strain evidence="2">DSM 101947</strain>
    </source>
</reference>
<dbReference type="PANTHER" id="PTHR36572:SF3">
    <property type="entry name" value="VIRULENCE PROTEIN MSGA"/>
    <property type="match status" value="1"/>
</dbReference>
<dbReference type="Gene3D" id="3.30.910.10">
    <property type="entry name" value="DinI-like"/>
    <property type="match status" value="1"/>
</dbReference>
<dbReference type="AlphaFoldDB" id="A0A2K8QIH7"/>
<dbReference type="GeneID" id="66563536"/>
<dbReference type="RefSeq" id="WP_013316433.1">
    <property type="nucleotide sequence ID" value="NZ_BMJF01000003.1"/>
</dbReference>
<protein>
    <submittedName>
        <fullName evidence="1">DinI family protein</fullName>
    </submittedName>
</protein>